<reference evidence="2 3" key="1">
    <citation type="submission" date="2016-12" db="EMBL/GenBank/DDBJ databases">
        <authorList>
            <person name="Song W.-J."/>
            <person name="Kurnit D.M."/>
        </authorList>
    </citation>
    <scope>NUCLEOTIDE SEQUENCE [LARGE SCALE GENOMIC DNA]</scope>
    <source>
        <strain evidence="2 3">175</strain>
    </source>
</reference>
<dbReference type="AlphaFoldDB" id="A0A1Y6D5D1"/>
<dbReference type="Proteomes" id="UP000192923">
    <property type="component" value="Unassembled WGS sequence"/>
</dbReference>
<evidence type="ECO:0000313" key="3">
    <source>
        <dbReference type="Proteomes" id="UP000192923"/>
    </source>
</evidence>
<name>A0A1Y6D5D1_9GAMM</name>
<feature type="transmembrane region" description="Helical" evidence="1">
    <location>
        <begin position="83"/>
        <end position="103"/>
    </location>
</feature>
<feature type="transmembrane region" description="Helical" evidence="1">
    <location>
        <begin position="26"/>
        <end position="47"/>
    </location>
</feature>
<dbReference type="OrthoDB" id="5568809at2"/>
<protein>
    <submittedName>
        <fullName evidence="2">Uncharacterized protein</fullName>
    </submittedName>
</protein>
<organism evidence="2 3">
    <name type="scientific">Methylomagnum ishizawai</name>
    <dbReference type="NCBI Taxonomy" id="1760988"/>
    <lineage>
        <taxon>Bacteria</taxon>
        <taxon>Pseudomonadati</taxon>
        <taxon>Pseudomonadota</taxon>
        <taxon>Gammaproteobacteria</taxon>
        <taxon>Methylococcales</taxon>
        <taxon>Methylococcaceae</taxon>
        <taxon>Methylomagnum</taxon>
    </lineage>
</organism>
<keyword evidence="1" id="KW-0472">Membrane</keyword>
<accession>A0A1Y6D5D1</accession>
<proteinExistence type="predicted"/>
<evidence type="ECO:0000256" key="1">
    <source>
        <dbReference type="SAM" id="Phobius"/>
    </source>
</evidence>
<keyword evidence="1" id="KW-0812">Transmembrane</keyword>
<dbReference type="EMBL" id="FXAM01000003">
    <property type="protein sequence ID" value="SMF97640.1"/>
    <property type="molecule type" value="Genomic_DNA"/>
</dbReference>
<gene>
    <name evidence="2" type="ORF">SAMN02949497_0210</name>
</gene>
<dbReference type="STRING" id="1760988.SAMN02949497_0210"/>
<keyword evidence="3" id="KW-1185">Reference proteome</keyword>
<feature type="transmembrane region" description="Helical" evidence="1">
    <location>
        <begin position="54"/>
        <end position="77"/>
    </location>
</feature>
<sequence>MPSHSLSEHPLFPIPRALRRLSGKSWAWSLAVLAFIALLPDLALALAGQLAHAVWFVIHTVIGVLELSIECLVEWAFHTSRHTAQLITAWILLLMFVLLLVWVTRRWLLPALRAPASDDDTAPR</sequence>
<dbReference type="RefSeq" id="WP_125469175.1">
    <property type="nucleotide sequence ID" value="NZ_FXAM01000003.1"/>
</dbReference>
<evidence type="ECO:0000313" key="2">
    <source>
        <dbReference type="EMBL" id="SMF97640.1"/>
    </source>
</evidence>
<keyword evidence="1" id="KW-1133">Transmembrane helix</keyword>